<gene>
    <name evidence="1" type="ORF">HNQ57_003491</name>
</gene>
<dbReference type="EMBL" id="JACHHW010000015">
    <property type="protein sequence ID" value="MBB5189188.1"/>
    <property type="molecule type" value="Genomic_DNA"/>
</dbReference>
<protein>
    <submittedName>
        <fullName evidence="1">Uncharacterized protein</fullName>
    </submittedName>
</protein>
<sequence length="37" mass="4122">MLNALLACGLVMVAVSIPLAFYWKAEEIESLLRKLKS</sequence>
<dbReference type="Proteomes" id="UP000536640">
    <property type="component" value="Unassembled WGS sequence"/>
</dbReference>
<evidence type="ECO:0000313" key="1">
    <source>
        <dbReference type="EMBL" id="MBB5189188.1"/>
    </source>
</evidence>
<dbReference type="AlphaFoldDB" id="A0A840R9J0"/>
<keyword evidence="2" id="KW-1185">Reference proteome</keyword>
<comment type="caution">
    <text evidence="1">The sequence shown here is derived from an EMBL/GenBank/DDBJ whole genome shotgun (WGS) entry which is preliminary data.</text>
</comment>
<organism evidence="1 2">
    <name type="scientific">Zhongshania antarctica</name>
    <dbReference type="NCBI Taxonomy" id="641702"/>
    <lineage>
        <taxon>Bacteria</taxon>
        <taxon>Pseudomonadati</taxon>
        <taxon>Pseudomonadota</taxon>
        <taxon>Gammaproteobacteria</taxon>
        <taxon>Cellvibrionales</taxon>
        <taxon>Spongiibacteraceae</taxon>
        <taxon>Zhongshania</taxon>
    </lineage>
</organism>
<accession>A0A840R9J0</accession>
<reference evidence="1 2" key="1">
    <citation type="submission" date="2020-08" db="EMBL/GenBank/DDBJ databases">
        <title>Genomic Encyclopedia of Type Strains, Phase IV (KMG-IV): sequencing the most valuable type-strain genomes for metagenomic binning, comparative biology and taxonomic classification.</title>
        <authorList>
            <person name="Goeker M."/>
        </authorList>
    </citation>
    <scope>NUCLEOTIDE SEQUENCE [LARGE SCALE GENOMIC DNA]</scope>
    <source>
        <strain evidence="1 2">DSM 25701</strain>
    </source>
</reference>
<name>A0A840R9J0_9GAMM</name>
<proteinExistence type="predicted"/>
<evidence type="ECO:0000313" key="2">
    <source>
        <dbReference type="Proteomes" id="UP000536640"/>
    </source>
</evidence>